<dbReference type="AlphaFoldDB" id="A0A5K1K818"/>
<proteinExistence type="predicted"/>
<organism evidence="2">
    <name type="scientific">Ganoderma boninense</name>
    <dbReference type="NCBI Taxonomy" id="34458"/>
    <lineage>
        <taxon>Eukaryota</taxon>
        <taxon>Fungi</taxon>
        <taxon>Dikarya</taxon>
        <taxon>Basidiomycota</taxon>
        <taxon>Agaricomycotina</taxon>
        <taxon>Agaricomycetes</taxon>
        <taxon>Polyporales</taxon>
        <taxon>Polyporaceae</taxon>
        <taxon>Ganoderma</taxon>
    </lineage>
</organism>
<gene>
    <name evidence="2" type="primary">Q01886</name>
</gene>
<name>A0A5K1K818_9APHY</name>
<dbReference type="GO" id="GO:0050660">
    <property type="term" value="F:flavin adenine dinucleotide binding"/>
    <property type="evidence" value="ECO:0007669"/>
    <property type="project" value="InterPro"/>
</dbReference>
<sequence length="88" mass="9439">MLEAGPTKDDLAHIQPARYLTHTVPDSDTVKHVVGKPGQDLNGRQLTIQCGNCVGGGSSVGWMVYTQPAASDYDDWANVPGWSLSELL</sequence>
<protein>
    <submittedName>
        <fullName evidence="2">HC-toxin synthetase (HTS) (EC)</fullName>
        <ecNumber evidence="2">6.3.2.-</ecNumber>
    </submittedName>
</protein>
<accession>A0A5K1K818</accession>
<dbReference type="EC" id="6.3.2.-" evidence="2"/>
<dbReference type="GO" id="GO:0016614">
    <property type="term" value="F:oxidoreductase activity, acting on CH-OH group of donors"/>
    <property type="evidence" value="ECO:0007669"/>
    <property type="project" value="InterPro"/>
</dbReference>
<dbReference type="InterPro" id="IPR036188">
    <property type="entry name" value="FAD/NAD-bd_sf"/>
</dbReference>
<dbReference type="Gene3D" id="3.30.560.10">
    <property type="entry name" value="Glucose Oxidase, domain 3"/>
    <property type="match status" value="1"/>
</dbReference>
<dbReference type="Gene3D" id="3.50.50.60">
    <property type="entry name" value="FAD/NAD(P)-binding domain"/>
    <property type="match status" value="1"/>
</dbReference>
<dbReference type="GO" id="GO:0016874">
    <property type="term" value="F:ligase activity"/>
    <property type="evidence" value="ECO:0007669"/>
    <property type="project" value="UniProtKB-KW"/>
</dbReference>
<dbReference type="InterPro" id="IPR000172">
    <property type="entry name" value="GMC_OxRdtase_N"/>
</dbReference>
<reference evidence="2" key="1">
    <citation type="submission" date="2019-10" db="EMBL/GenBank/DDBJ databases">
        <authorList>
            <person name="Nor Muhammad N."/>
        </authorList>
    </citation>
    <scope>NUCLEOTIDE SEQUENCE</scope>
</reference>
<dbReference type="Pfam" id="PF00732">
    <property type="entry name" value="GMC_oxred_N"/>
    <property type="match status" value="1"/>
</dbReference>
<dbReference type="EMBL" id="LR729437">
    <property type="protein sequence ID" value="VWP01520.1"/>
    <property type="molecule type" value="Genomic_DNA"/>
</dbReference>
<feature type="domain" description="Glucose-methanol-choline oxidoreductase N-terminal" evidence="1">
    <location>
        <begin position="42"/>
        <end position="83"/>
    </location>
</feature>
<dbReference type="SUPFAM" id="SSF51905">
    <property type="entry name" value="FAD/NAD(P)-binding domain"/>
    <property type="match status" value="1"/>
</dbReference>
<evidence type="ECO:0000313" key="2">
    <source>
        <dbReference type="EMBL" id="VWP01520.1"/>
    </source>
</evidence>
<evidence type="ECO:0000259" key="1">
    <source>
        <dbReference type="Pfam" id="PF00732"/>
    </source>
</evidence>
<keyword evidence="2" id="KW-0436">Ligase</keyword>